<dbReference type="SMART" id="SM00825">
    <property type="entry name" value="PKS_KS"/>
    <property type="match status" value="1"/>
</dbReference>
<dbReference type="InterPro" id="IPR019591">
    <property type="entry name" value="Mrp/NBP35_ATP-bd"/>
</dbReference>
<evidence type="ECO:0000256" key="4">
    <source>
        <dbReference type="ARBA" id="ARBA00022679"/>
    </source>
</evidence>
<comment type="similarity">
    <text evidence="1 11">Belongs to the thiolase-like superfamily. Beta-ketoacyl-ACP synthases family.</text>
</comment>
<dbReference type="WBParaSite" id="SMUV_0000320901-mRNA-1">
    <property type="protein sequence ID" value="SMUV_0000320901-mRNA-1"/>
    <property type="gene ID" value="SMUV_0000320901"/>
</dbReference>
<feature type="binding site" evidence="10">
    <location>
        <position position="272"/>
    </location>
    <ligand>
        <name>[4Fe-4S] cluster</name>
        <dbReference type="ChEBI" id="CHEBI:49883"/>
        <label>2</label>
        <note>ligand shared with heterodimeric partner</note>
    </ligand>
</feature>
<comment type="subunit">
    <text evidence="10">Heterotetramer of 2 NUBP1 and 2 NUBP2 chains.</text>
</comment>
<dbReference type="GO" id="GO:0005524">
    <property type="term" value="F:ATP binding"/>
    <property type="evidence" value="ECO:0007669"/>
    <property type="project" value="UniProtKB-KW"/>
</dbReference>
<dbReference type="Proteomes" id="UP000046393">
    <property type="component" value="Unplaced"/>
</dbReference>
<reference evidence="14" key="1">
    <citation type="submission" date="2017-02" db="UniProtKB">
        <authorList>
            <consortium name="WormBaseParasite"/>
        </authorList>
    </citation>
    <scope>IDENTIFICATION</scope>
</reference>
<keyword evidence="9 10" id="KW-0411">Iron-sulfur</keyword>
<proteinExistence type="inferred from homology"/>
<dbReference type="PROSITE" id="PS52004">
    <property type="entry name" value="KS3_2"/>
    <property type="match status" value="1"/>
</dbReference>
<dbReference type="CDD" id="cd00834">
    <property type="entry name" value="KAS_I_II"/>
    <property type="match status" value="1"/>
</dbReference>
<comment type="similarity">
    <text evidence="10">Belongs to the Mrp/NBP35 ATP-binding proteins family. NUBP1/NBP35 subfamily.</text>
</comment>
<sequence>MENANENCPGPGSENAGKIYESCYNHGSYQSDACAGCPNQAACASGVGRQVDPDIDLIRDRLANVKNIILVLSGKGGVGKSSFATNLARAIAADQKLQVGLLDVDICGPSLARMLGVENEAVHESGEGWSTVYVEDNLSVMSIAFLLNVKDDAVIWRGPRKNQMIKKFLADVNWGELDYLIIDTPPGTSDEHISLVQYLQMIGSAIGAILVTTPQEVSLQDVRKEVCSDIIVDNEELVNVFLYCNSVNFCRKTKVNIIGVVENMSSFICPCCGTVTALFPKSTGGAEGMCKEMSLRLLKALPLDTLMADCLDNGENYLEKYPNSCLAQEFMSLANILVHPSIFMAAGLKRVVITGIGIVSPFGIGRKVLFENLLKNNCALKYDEHLKAVVGRVPEGHEENSLDLDYWRNSVDLHRINRGCLLALIAAKEAIKDSGLNKSDLDSAGLNIGMGIADLELIGEVASYIRQGKQHKVTPYFVPRVLTNMAAGLVSIQYGMHGPNLSSSTACATGLNAIGDAATFIAMGRCDYMIAGGTEACVNPIAVVGFQRLRYLLYTGEACFVNLLIDFFTDYRALTSKGCRPFDRLRDGFGLSEGAGLVVLENFDSAVKRGAKIYAEINGYGKGVAGDAYHLTATSEDGIGATLSMQRSVNDSKISADSITYVNAHATSTIIGDAAEANAIAKLFPGVHVSSFKGHIGHTLGAAGAIETAIVAMAIKKGVLIGTAGLSNTDITTSIHFLKSAEQWIGERRALVNSFGFGGPHATLCLSQIEH</sequence>
<feature type="binding site" evidence="10">
    <location>
        <position position="43"/>
    </location>
    <ligand>
        <name>[4Fe-4S] cluster</name>
        <dbReference type="ChEBI" id="CHEBI:49883"/>
        <label>1</label>
    </ligand>
</feature>
<feature type="binding site" evidence="10">
    <location>
        <position position="37"/>
    </location>
    <ligand>
        <name>[4Fe-4S] cluster</name>
        <dbReference type="ChEBI" id="CHEBI:49883"/>
        <label>1</label>
    </ligand>
</feature>
<dbReference type="Pfam" id="PF00109">
    <property type="entry name" value="ketoacyl-synt"/>
    <property type="match status" value="1"/>
</dbReference>
<evidence type="ECO:0000256" key="5">
    <source>
        <dbReference type="ARBA" id="ARBA00022723"/>
    </source>
</evidence>
<evidence type="ECO:0000256" key="11">
    <source>
        <dbReference type="RuleBase" id="RU003694"/>
    </source>
</evidence>
<accession>A0A0N5AFY6</accession>
<dbReference type="HAMAP" id="MF_03038">
    <property type="entry name" value="NUBP1"/>
    <property type="match status" value="1"/>
</dbReference>
<dbReference type="InterPro" id="IPR014030">
    <property type="entry name" value="Ketoacyl_synth_N"/>
</dbReference>
<evidence type="ECO:0000256" key="10">
    <source>
        <dbReference type="HAMAP-Rule" id="MF_03038"/>
    </source>
</evidence>
<evidence type="ECO:0000256" key="9">
    <source>
        <dbReference type="ARBA" id="ARBA00023014"/>
    </source>
</evidence>
<comment type="subcellular location">
    <subcellularLocation>
        <location evidence="10">Cytoplasm</location>
    </subcellularLocation>
</comment>
<evidence type="ECO:0000256" key="7">
    <source>
        <dbReference type="ARBA" id="ARBA00022840"/>
    </source>
</evidence>
<dbReference type="PANTHER" id="PTHR23264:SF35">
    <property type="entry name" value="CYTOSOLIC FE-S CLUSTER ASSEMBLY FACTOR NUBP1"/>
    <property type="match status" value="1"/>
</dbReference>
<evidence type="ECO:0000256" key="1">
    <source>
        <dbReference type="ARBA" id="ARBA00008467"/>
    </source>
</evidence>
<dbReference type="InterPro" id="IPR020841">
    <property type="entry name" value="PKS_Beta-ketoAc_synthase_dom"/>
</dbReference>
<dbReference type="GO" id="GO:0051539">
    <property type="term" value="F:4 iron, 4 sulfur cluster binding"/>
    <property type="evidence" value="ECO:0007669"/>
    <property type="project" value="UniProtKB-UniRule"/>
</dbReference>
<dbReference type="GO" id="GO:0140663">
    <property type="term" value="F:ATP-dependent FeS chaperone activity"/>
    <property type="evidence" value="ECO:0007669"/>
    <property type="project" value="InterPro"/>
</dbReference>
<feature type="binding site" evidence="10">
    <location>
        <position position="269"/>
    </location>
    <ligand>
        <name>[4Fe-4S] cluster</name>
        <dbReference type="ChEBI" id="CHEBI:49883"/>
        <label>2</label>
        <note>ligand shared with heterodimeric partner</note>
    </ligand>
</feature>
<keyword evidence="2 10" id="KW-0004">4Fe-4S</keyword>
<keyword evidence="6 10" id="KW-0547">Nucleotide-binding</keyword>
<dbReference type="HAMAP" id="MF_02040">
    <property type="entry name" value="Mrp_NBP35"/>
    <property type="match status" value="1"/>
</dbReference>
<keyword evidence="13" id="KW-1185">Reference proteome</keyword>
<dbReference type="STRING" id="451379.A0A0N5AFY6"/>
<keyword evidence="3 10" id="KW-0963">Cytoplasm</keyword>
<evidence type="ECO:0000313" key="14">
    <source>
        <dbReference type="WBParaSite" id="SMUV_0000320901-mRNA-1"/>
    </source>
</evidence>
<protein>
    <recommendedName>
        <fullName evidence="10">Cytosolic Fe-S cluster assembly factor NUBP1 homolog</fullName>
    </recommendedName>
</protein>
<dbReference type="Pfam" id="PF10609">
    <property type="entry name" value="ParA"/>
    <property type="match status" value="2"/>
</dbReference>
<dbReference type="InterPro" id="IPR000808">
    <property type="entry name" value="Mrp-like_CS"/>
</dbReference>
<dbReference type="GO" id="GO:0016746">
    <property type="term" value="F:acyltransferase activity"/>
    <property type="evidence" value="ECO:0007669"/>
    <property type="project" value="InterPro"/>
</dbReference>
<organism evidence="13 14">
    <name type="scientific">Syphacia muris</name>
    <dbReference type="NCBI Taxonomy" id="451379"/>
    <lineage>
        <taxon>Eukaryota</taxon>
        <taxon>Metazoa</taxon>
        <taxon>Ecdysozoa</taxon>
        <taxon>Nematoda</taxon>
        <taxon>Chromadorea</taxon>
        <taxon>Rhabditida</taxon>
        <taxon>Spirurina</taxon>
        <taxon>Oxyuridomorpha</taxon>
        <taxon>Oxyuroidea</taxon>
        <taxon>Oxyuridae</taxon>
        <taxon>Syphacia</taxon>
    </lineage>
</organism>
<keyword evidence="5 10" id="KW-0479">Metal-binding</keyword>
<dbReference type="SUPFAM" id="SSF52540">
    <property type="entry name" value="P-loop containing nucleoside triphosphate hydrolases"/>
    <property type="match status" value="1"/>
</dbReference>
<dbReference type="Pfam" id="PF02801">
    <property type="entry name" value="Ketoacyl-synt_C"/>
    <property type="match status" value="1"/>
</dbReference>
<comment type="function">
    <text evidence="10">Component of the cytosolic iron-sulfur (Fe/S) protein assembly (CIA) machinery. Required for maturation of extramitochondrial Fe-S proteins. The NUBP1-NUBP2 heterotetramer forms a Fe-S scaffold complex, mediating the de novo assembly of an Fe-S cluster and its transfer to target apoproteins.</text>
</comment>
<dbReference type="PANTHER" id="PTHR23264">
    <property type="entry name" value="NUCLEOTIDE-BINDING PROTEIN NBP35 YEAST -RELATED"/>
    <property type="match status" value="1"/>
</dbReference>
<keyword evidence="4 11" id="KW-0808">Transferase</keyword>
<feature type="binding site" evidence="10">
    <location>
        <position position="34"/>
    </location>
    <ligand>
        <name>[4Fe-4S] cluster</name>
        <dbReference type="ChEBI" id="CHEBI:49883"/>
        <label>1</label>
    </ligand>
</feature>
<dbReference type="AlphaFoldDB" id="A0A0N5AFY6"/>
<evidence type="ECO:0000259" key="12">
    <source>
        <dbReference type="PROSITE" id="PS52004"/>
    </source>
</evidence>
<dbReference type="InterPro" id="IPR027417">
    <property type="entry name" value="P-loop_NTPase"/>
</dbReference>
<dbReference type="GO" id="GO:0016226">
    <property type="term" value="P:iron-sulfur cluster assembly"/>
    <property type="evidence" value="ECO:0007669"/>
    <property type="project" value="UniProtKB-UniRule"/>
</dbReference>
<dbReference type="GO" id="GO:0046872">
    <property type="term" value="F:metal ion binding"/>
    <property type="evidence" value="ECO:0007669"/>
    <property type="project" value="UniProtKB-KW"/>
</dbReference>
<dbReference type="PROSITE" id="PS01215">
    <property type="entry name" value="MRP"/>
    <property type="match status" value="1"/>
</dbReference>
<evidence type="ECO:0000313" key="13">
    <source>
        <dbReference type="Proteomes" id="UP000046393"/>
    </source>
</evidence>
<dbReference type="Gene3D" id="3.40.50.300">
    <property type="entry name" value="P-loop containing nucleotide triphosphate hydrolases"/>
    <property type="match status" value="1"/>
</dbReference>
<dbReference type="Gene3D" id="3.40.47.10">
    <property type="match status" value="1"/>
</dbReference>
<evidence type="ECO:0000256" key="6">
    <source>
        <dbReference type="ARBA" id="ARBA00022741"/>
    </source>
</evidence>
<comment type="cofactor">
    <cofactor evidence="10">
        <name>[4Fe-4S] cluster</name>
        <dbReference type="ChEBI" id="CHEBI:49883"/>
    </cofactor>
    <text evidence="10">Binds 4 [4Fe-4S] clusters per heterotetramer. Contains two stable clusters in the N-termini of NUBP1 and two labile, bridging clusters between subunits of the NUBP1-NUBP2 heterotetramer.</text>
</comment>
<dbReference type="InterPro" id="IPR028601">
    <property type="entry name" value="NUBP1/Nbp35"/>
</dbReference>
<name>A0A0N5AFY6_9BILA</name>
<evidence type="ECO:0000256" key="3">
    <source>
        <dbReference type="ARBA" id="ARBA00022490"/>
    </source>
</evidence>
<dbReference type="CDD" id="cd02037">
    <property type="entry name" value="Mrp_NBP35"/>
    <property type="match status" value="1"/>
</dbReference>
<keyword evidence="7 10" id="KW-0067">ATP-binding</keyword>
<dbReference type="SUPFAM" id="SSF53901">
    <property type="entry name" value="Thiolase-like"/>
    <property type="match status" value="2"/>
</dbReference>
<evidence type="ECO:0000256" key="8">
    <source>
        <dbReference type="ARBA" id="ARBA00023004"/>
    </source>
</evidence>
<feature type="binding site" evidence="10">
    <location>
        <begin position="74"/>
        <end position="81"/>
    </location>
    <ligand>
        <name>ATP</name>
        <dbReference type="ChEBI" id="CHEBI:30616"/>
    </ligand>
</feature>
<dbReference type="GO" id="GO:0005829">
    <property type="term" value="C:cytosol"/>
    <property type="evidence" value="ECO:0007669"/>
    <property type="project" value="TreeGrafter"/>
</dbReference>
<dbReference type="InterPro" id="IPR016039">
    <property type="entry name" value="Thiolase-like"/>
</dbReference>
<dbReference type="InterPro" id="IPR033756">
    <property type="entry name" value="YlxH/NBP35"/>
</dbReference>
<evidence type="ECO:0000256" key="2">
    <source>
        <dbReference type="ARBA" id="ARBA00022485"/>
    </source>
</evidence>
<dbReference type="InterPro" id="IPR000794">
    <property type="entry name" value="Beta-ketoacyl_synthase"/>
</dbReference>
<feature type="binding site" evidence="10">
    <location>
        <position position="8"/>
    </location>
    <ligand>
        <name>[4Fe-4S] cluster</name>
        <dbReference type="ChEBI" id="CHEBI:49883"/>
        <label>1</label>
    </ligand>
</feature>
<dbReference type="InterPro" id="IPR014031">
    <property type="entry name" value="Ketoacyl_synth_C"/>
</dbReference>
<feature type="domain" description="Ketosynthase family 3 (KS3)" evidence="12">
    <location>
        <begin position="348"/>
        <end position="768"/>
    </location>
</feature>
<keyword evidence="8 10" id="KW-0408">Iron</keyword>